<keyword evidence="2 3" id="KW-0732">Signal</keyword>
<dbReference type="InterPro" id="IPR034984">
    <property type="entry name" value="Imelysin-like_IPPA"/>
</dbReference>
<proteinExistence type="predicted"/>
<dbReference type="EMBL" id="QZCG01000007">
    <property type="protein sequence ID" value="RJE84898.1"/>
    <property type="molecule type" value="Genomic_DNA"/>
</dbReference>
<feature type="chain" id="PRO_5019501213" evidence="3">
    <location>
        <begin position="18"/>
        <end position="327"/>
    </location>
</feature>
<reference evidence="6" key="1">
    <citation type="submission" date="2018-09" db="EMBL/GenBank/DDBJ databases">
        <title>Acidovorax cavernicola nov. sp. isolated from Gruta de las Maravillas (Aracena, Spain).</title>
        <authorList>
            <person name="Jurado V."/>
            <person name="Gutierrez-Patricio S."/>
            <person name="Gonzalez-Pimentel J.L."/>
            <person name="Miller A.Z."/>
            <person name="Laiz L."/>
            <person name="Saiz-Jimenez C."/>
        </authorList>
    </citation>
    <scope>NUCLEOTIDE SEQUENCE [LARGE SCALE GENOMIC DNA]</scope>
    <source>
        <strain evidence="6">1011MAR3C25</strain>
    </source>
</reference>
<keyword evidence="6" id="KW-1185">Reference proteome</keyword>
<dbReference type="InterPro" id="IPR038352">
    <property type="entry name" value="Imelysin_sf"/>
</dbReference>
<evidence type="ECO:0000256" key="2">
    <source>
        <dbReference type="ARBA" id="ARBA00022729"/>
    </source>
</evidence>
<dbReference type="Pfam" id="PF09375">
    <property type="entry name" value="Peptidase_M75"/>
    <property type="match status" value="1"/>
</dbReference>
<organism evidence="5 6">
    <name type="scientific">Paracoccus onubensis</name>
    <dbReference type="NCBI Taxonomy" id="1675788"/>
    <lineage>
        <taxon>Bacteria</taxon>
        <taxon>Pseudomonadati</taxon>
        <taxon>Pseudomonadota</taxon>
        <taxon>Alphaproteobacteria</taxon>
        <taxon>Rhodobacterales</taxon>
        <taxon>Paracoccaceae</taxon>
        <taxon>Paracoccus</taxon>
    </lineage>
</organism>
<dbReference type="RefSeq" id="WP_119748920.1">
    <property type="nucleotide sequence ID" value="NZ_QZCG01000007.1"/>
</dbReference>
<comment type="subcellular location">
    <subcellularLocation>
        <location evidence="1">Cell envelope</location>
    </subcellularLocation>
</comment>
<dbReference type="OrthoDB" id="5729110at2"/>
<evidence type="ECO:0000256" key="1">
    <source>
        <dbReference type="ARBA" id="ARBA00004196"/>
    </source>
</evidence>
<feature type="domain" description="Imelysin-like" evidence="4">
    <location>
        <begin position="30"/>
        <end position="304"/>
    </location>
</feature>
<evidence type="ECO:0000313" key="5">
    <source>
        <dbReference type="EMBL" id="RJE84898.1"/>
    </source>
</evidence>
<protein>
    <submittedName>
        <fullName evidence="5">Signal peptidase</fullName>
    </submittedName>
</protein>
<gene>
    <name evidence="5" type="ORF">D3P04_11345</name>
</gene>
<dbReference type="GO" id="GO:0030313">
    <property type="term" value="C:cell envelope"/>
    <property type="evidence" value="ECO:0007669"/>
    <property type="project" value="UniProtKB-SubCell"/>
</dbReference>
<comment type="caution">
    <text evidence="5">The sequence shown here is derived from an EMBL/GenBank/DDBJ whole genome shotgun (WGS) entry which is preliminary data.</text>
</comment>
<dbReference type="Gene3D" id="1.20.1420.20">
    <property type="entry name" value="M75 peptidase, HXXE motif"/>
    <property type="match status" value="1"/>
</dbReference>
<feature type="signal peptide" evidence="3">
    <location>
        <begin position="1"/>
        <end position="17"/>
    </location>
</feature>
<dbReference type="InterPro" id="IPR018976">
    <property type="entry name" value="Imelysin-like"/>
</dbReference>
<dbReference type="Proteomes" id="UP000284202">
    <property type="component" value="Unassembled WGS sequence"/>
</dbReference>
<dbReference type="AlphaFoldDB" id="A0A418SVI9"/>
<dbReference type="CDD" id="cd14659">
    <property type="entry name" value="Imelysin-like_IPPA"/>
    <property type="match status" value="1"/>
</dbReference>
<evidence type="ECO:0000259" key="4">
    <source>
        <dbReference type="Pfam" id="PF09375"/>
    </source>
</evidence>
<name>A0A418SVI9_9RHOB</name>
<evidence type="ECO:0000313" key="6">
    <source>
        <dbReference type="Proteomes" id="UP000284202"/>
    </source>
</evidence>
<accession>A0A418SVI9</accession>
<evidence type="ECO:0000256" key="3">
    <source>
        <dbReference type="SAM" id="SignalP"/>
    </source>
</evidence>
<sequence>MRKLALLLALLPLPAAAGIQETIDTHIMPAAETFSAATKALADAAAKDCTSKALHQPYQHAFDAWMGLSHLSFGPLETDGRALAIEFWPDPRGMVARTVGGMIADADPAVDDPAQFAAVSVAGRGFMALEQLLYDDDLSSYGPDDYACRYVQAIGGDLNRMAGDILADWSDHTRLMTDAGADGNTHYLSESEVTQTFYTALLTTLEFNTDQRLGRPLGTFERPRPTRAEAYRSGRSLRNLTLSLSALHDLAGTMFGADMPVTGRSFETALETAGSLDDPIFAGVKEPQSRLRIEILQQQVHAIRDAVSAEIGGELGLSAGFNSRDGD</sequence>